<proteinExistence type="predicted"/>
<reference evidence="2" key="1">
    <citation type="submission" date="2023-04" db="EMBL/GenBank/DDBJ databases">
        <authorList>
            <person name="Vijverberg K."/>
            <person name="Xiong W."/>
            <person name="Schranz E."/>
        </authorList>
    </citation>
    <scope>NUCLEOTIDE SEQUENCE</scope>
</reference>
<feature type="region of interest" description="Disordered" evidence="1">
    <location>
        <begin position="77"/>
        <end position="100"/>
    </location>
</feature>
<evidence type="ECO:0000313" key="2">
    <source>
        <dbReference type="EMBL" id="CAI9302576.1"/>
    </source>
</evidence>
<dbReference type="EMBL" id="OX465085">
    <property type="protein sequence ID" value="CAI9302576.1"/>
    <property type="molecule type" value="Genomic_DNA"/>
</dbReference>
<name>A0AA36EMC9_LACSI</name>
<sequence>MTEKIKFVDSHNFAGYLIYPPVAHQEFKSMMQSISYPEKDAAVTPPIATEWESDITMQYSILAPEKMDALIEELQQTTRKPPQTVPVITEPPSESDPDDSAYTLLLWKQKRRDRSELEKDNSDNDSKILELQVNLGGLTALFFDLKQCLYQKFGDEFQPFSTEGEKITASSLGPANPTSQSSRERSVRPALDATLYSFLSSGPISAQERREKQIRVEQLKGKMLVMKTSDQNAPGDHPEMFIRETRKKFIVKYGDHSGIMMWGYDGEKKMWTVMQKSGQIAFYNNKVDFLSWTKVDLLELIHLPFHNPTNDTIAWSFKNFLEIKAKNNFKDLKTASSFTKKAKGFIDPCTNKTLVIVTWARKQDKRIPLPKHLPKGTLDTIEFWVYDEPSASLKKNQFRIVGRKDLLKFGERDIHILSNFQIFIENELFEAVVKAFTGMVATIIDKKLWVREFDQENVHLIEKP</sequence>
<evidence type="ECO:0000313" key="3">
    <source>
        <dbReference type="Proteomes" id="UP001177003"/>
    </source>
</evidence>
<dbReference type="Proteomes" id="UP001177003">
    <property type="component" value="Chromosome 9"/>
</dbReference>
<evidence type="ECO:0000256" key="1">
    <source>
        <dbReference type="SAM" id="MobiDB-lite"/>
    </source>
</evidence>
<dbReference type="AlphaFoldDB" id="A0AA36EMC9"/>
<keyword evidence="3" id="KW-1185">Reference proteome</keyword>
<feature type="compositionally biased region" description="Polar residues" evidence="1">
    <location>
        <begin position="168"/>
        <end position="181"/>
    </location>
</feature>
<gene>
    <name evidence="2" type="ORF">LSALG_LOCUS41059</name>
</gene>
<accession>A0AA36EMC9</accession>
<protein>
    <submittedName>
        <fullName evidence="2">Uncharacterized protein</fullName>
    </submittedName>
</protein>
<organism evidence="2 3">
    <name type="scientific">Lactuca saligna</name>
    <name type="common">Willowleaf lettuce</name>
    <dbReference type="NCBI Taxonomy" id="75948"/>
    <lineage>
        <taxon>Eukaryota</taxon>
        <taxon>Viridiplantae</taxon>
        <taxon>Streptophyta</taxon>
        <taxon>Embryophyta</taxon>
        <taxon>Tracheophyta</taxon>
        <taxon>Spermatophyta</taxon>
        <taxon>Magnoliopsida</taxon>
        <taxon>eudicotyledons</taxon>
        <taxon>Gunneridae</taxon>
        <taxon>Pentapetalae</taxon>
        <taxon>asterids</taxon>
        <taxon>campanulids</taxon>
        <taxon>Asterales</taxon>
        <taxon>Asteraceae</taxon>
        <taxon>Cichorioideae</taxon>
        <taxon>Cichorieae</taxon>
        <taxon>Lactucinae</taxon>
        <taxon>Lactuca</taxon>
    </lineage>
</organism>
<feature type="region of interest" description="Disordered" evidence="1">
    <location>
        <begin position="164"/>
        <end position="186"/>
    </location>
</feature>